<accession>A0ACC5U8L8</accession>
<reference evidence="1" key="1">
    <citation type="submission" date="2021-05" db="EMBL/GenBank/DDBJ databases">
        <title>Draft genomes of bacteria isolated from model marine particles.</title>
        <authorList>
            <person name="Datta M.S."/>
            <person name="Schwartzman J.A."/>
            <person name="Enke T.N."/>
            <person name="Saavedra J."/>
            <person name="Cermak N."/>
            <person name="Cordero O.X."/>
        </authorList>
    </citation>
    <scope>NUCLEOTIDE SEQUENCE</scope>
    <source>
        <strain evidence="1">I2M19</strain>
    </source>
</reference>
<dbReference type="EMBL" id="JAHKPD010000012">
    <property type="protein sequence ID" value="MBU2950588.1"/>
    <property type="molecule type" value="Genomic_DNA"/>
</dbReference>
<gene>
    <name evidence="1" type="ORF">KO493_07755</name>
</gene>
<keyword evidence="1" id="KW-0808">Transferase</keyword>
<evidence type="ECO:0000313" key="2">
    <source>
        <dbReference type="Proteomes" id="UP001647509"/>
    </source>
</evidence>
<organism evidence="1 2">
    <name type="scientific">Pseudotamlana agarivorans</name>
    <dbReference type="NCBI Taxonomy" id="481183"/>
    <lineage>
        <taxon>Bacteria</taxon>
        <taxon>Pseudomonadati</taxon>
        <taxon>Bacteroidota</taxon>
        <taxon>Flavobacteriia</taxon>
        <taxon>Flavobacteriales</taxon>
        <taxon>Flavobacteriaceae</taxon>
        <taxon>Pseudotamlana</taxon>
    </lineage>
</organism>
<evidence type="ECO:0000313" key="1">
    <source>
        <dbReference type="EMBL" id="MBU2950588.1"/>
    </source>
</evidence>
<keyword evidence="1" id="KW-0489">Methyltransferase</keyword>
<sequence length="189" mass="21525">MKAGYYKTKESVEEYIRLAKDVNGKQLIEKLKQILPQQSVLLEIGSGPGTDWKILNAYYNVTGSDNSRQFLDHLSNDNPNGKFIELDAISLNTDLRFDGIYSNKVMHHLKDNELSESVKRQSEILNSNGIICHSFWKGESSEIFKGLFVNYHNALTLSAAYGAYFEILSIEVYTEFDDNDSVLLMARKK</sequence>
<name>A0ACC5U8L8_9FLAO</name>
<comment type="caution">
    <text evidence="1">The sequence shown here is derived from an EMBL/GenBank/DDBJ whole genome shotgun (WGS) entry which is preliminary data.</text>
</comment>
<protein>
    <submittedName>
        <fullName evidence="1">Class I SAM-dependent methyltransferase</fullName>
    </submittedName>
</protein>
<proteinExistence type="predicted"/>
<dbReference type="Proteomes" id="UP001647509">
    <property type="component" value="Unassembled WGS sequence"/>
</dbReference>
<keyword evidence="2" id="KW-1185">Reference proteome</keyword>